<name>A0ACC1MQI1_9HYPO</name>
<gene>
    <name evidence="1" type="ORF">NQ176_g8782</name>
</gene>
<evidence type="ECO:0000313" key="2">
    <source>
        <dbReference type="Proteomes" id="UP001143910"/>
    </source>
</evidence>
<keyword evidence="2" id="KW-1185">Reference proteome</keyword>
<comment type="caution">
    <text evidence="1">The sequence shown here is derived from an EMBL/GenBank/DDBJ whole genome shotgun (WGS) entry which is preliminary data.</text>
</comment>
<evidence type="ECO:0000313" key="1">
    <source>
        <dbReference type="EMBL" id="KAJ2969225.1"/>
    </source>
</evidence>
<protein>
    <submittedName>
        <fullName evidence="1">Uncharacterized protein</fullName>
    </submittedName>
</protein>
<proteinExistence type="predicted"/>
<dbReference type="Proteomes" id="UP001143910">
    <property type="component" value="Unassembled WGS sequence"/>
</dbReference>
<sequence>MPRTPPWLFRQAKRYSPHAASLLLACRSLPLALNELRWIKEYVNHNIRPAHRARRLQQLCQKRGRGVPLQYVLRSQPFGPLEIRCRPGVLIPRTETEAYTYHLAHEIKRWRRRDGIHELKVLDMCTGTGCIPLLLFTLLQQSFKSLQVQGVDVSLEAVNLASQNLAYNGSLGHLSIVPGQKCIEISQGDIFCDTDMQGIMSIKWDVMTSNPPYISQDVWNSGRGQMGHSVRKFEPALALVPGAHLEPPPGWQTPDVFYARLLDMANKIRPKLVLLEIGDEPQAIRVVENYFRHPMASYSTIELWRDTPDVDSGTDGRQVQAGSRNGENQLVHVKGSGNIRSILIRNNL</sequence>
<organism evidence="1 2">
    <name type="scientific">Zarea fungicola</name>
    <dbReference type="NCBI Taxonomy" id="93591"/>
    <lineage>
        <taxon>Eukaryota</taxon>
        <taxon>Fungi</taxon>
        <taxon>Dikarya</taxon>
        <taxon>Ascomycota</taxon>
        <taxon>Pezizomycotina</taxon>
        <taxon>Sordariomycetes</taxon>
        <taxon>Hypocreomycetidae</taxon>
        <taxon>Hypocreales</taxon>
        <taxon>Cordycipitaceae</taxon>
        <taxon>Zarea</taxon>
    </lineage>
</organism>
<accession>A0ACC1MQI1</accession>
<dbReference type="EMBL" id="JANJQO010001794">
    <property type="protein sequence ID" value="KAJ2969225.1"/>
    <property type="molecule type" value="Genomic_DNA"/>
</dbReference>
<reference evidence="1" key="1">
    <citation type="submission" date="2022-08" db="EMBL/GenBank/DDBJ databases">
        <title>Genome Sequence of Lecanicillium fungicola.</title>
        <authorList>
            <person name="Buettner E."/>
        </authorList>
    </citation>
    <scope>NUCLEOTIDE SEQUENCE</scope>
    <source>
        <strain evidence="1">Babe33</strain>
    </source>
</reference>